<keyword evidence="1" id="KW-0863">Zinc-finger</keyword>
<feature type="compositionally biased region" description="Basic residues" evidence="2">
    <location>
        <begin position="85"/>
        <end position="94"/>
    </location>
</feature>
<feature type="region of interest" description="Disordered" evidence="2">
    <location>
        <begin position="341"/>
        <end position="377"/>
    </location>
</feature>
<organism evidence="6">
    <name type="scientific">Ajellomyces capsulatus (strain H88)</name>
    <name type="common">Darling's disease fungus</name>
    <name type="synonym">Histoplasma capsulatum</name>
    <dbReference type="NCBI Taxonomy" id="544711"/>
    <lineage>
        <taxon>Eukaryota</taxon>
        <taxon>Fungi</taxon>
        <taxon>Dikarya</taxon>
        <taxon>Ascomycota</taxon>
        <taxon>Pezizomycotina</taxon>
        <taxon>Eurotiomycetes</taxon>
        <taxon>Eurotiomycetidae</taxon>
        <taxon>Onygenales</taxon>
        <taxon>Ajellomycetaceae</taxon>
        <taxon>Histoplasma</taxon>
    </lineage>
</organism>
<dbReference type="OMA" id="MAMANNH"/>
<reference evidence="5" key="2">
    <citation type="submission" date="2021-01" db="EMBL/GenBank/DDBJ databases">
        <title>Chromosome-level genome assembly of a human fungal pathogen reveals clustering of transcriptionally co-regulated genes.</title>
        <authorList>
            <person name="Voorhies M."/>
            <person name="Cohen S."/>
            <person name="Shea T.P."/>
            <person name="Petrus S."/>
            <person name="Munoz J.F."/>
            <person name="Poplawski S."/>
            <person name="Goldman W.E."/>
            <person name="Michael T."/>
            <person name="Cuomo C.A."/>
            <person name="Sil A."/>
            <person name="Beyhan S."/>
        </authorList>
    </citation>
    <scope>NUCLEOTIDE SEQUENCE</scope>
    <source>
        <strain evidence="5">H88</strain>
    </source>
</reference>
<evidence type="ECO:0000259" key="3">
    <source>
        <dbReference type="PROSITE" id="PS50157"/>
    </source>
</evidence>
<keyword evidence="1" id="KW-0479">Metal-binding</keyword>
<dbReference type="EMBL" id="CP069103">
    <property type="protein sequence ID" value="QSS52350.1"/>
    <property type="molecule type" value="Genomic_DNA"/>
</dbReference>
<evidence type="ECO:0000256" key="1">
    <source>
        <dbReference type="PROSITE-ProRule" id="PRU00042"/>
    </source>
</evidence>
<feature type="compositionally biased region" description="Polar residues" evidence="2">
    <location>
        <begin position="516"/>
        <end position="536"/>
    </location>
</feature>
<feature type="region of interest" description="Disordered" evidence="2">
    <location>
        <begin position="246"/>
        <end position="327"/>
    </location>
</feature>
<feature type="region of interest" description="Disordered" evidence="2">
    <location>
        <begin position="511"/>
        <end position="584"/>
    </location>
</feature>
<dbReference type="Proteomes" id="UP000663419">
    <property type="component" value="Chromosome 2"/>
</dbReference>
<gene>
    <name evidence="4" type="ORF">HCEG_00592</name>
    <name evidence="5" type="ORF">I7I53_07963</name>
</gene>
<proteinExistence type="predicted"/>
<dbReference type="InterPro" id="IPR013087">
    <property type="entry name" value="Znf_C2H2_type"/>
</dbReference>
<feature type="region of interest" description="Disordered" evidence="2">
    <location>
        <begin position="76"/>
        <end position="100"/>
    </location>
</feature>
<feature type="compositionally biased region" description="Low complexity" evidence="2">
    <location>
        <begin position="152"/>
        <end position="162"/>
    </location>
</feature>
<feature type="compositionally biased region" description="Basic and acidic residues" evidence="2">
    <location>
        <begin position="253"/>
        <end position="264"/>
    </location>
</feature>
<accession>F0U529</accession>
<dbReference type="VEuPathDB" id="FungiDB:I7I53_07963"/>
<feature type="compositionally biased region" description="Polar residues" evidence="2">
    <location>
        <begin position="349"/>
        <end position="371"/>
    </location>
</feature>
<dbReference type="EMBL" id="DS990636">
    <property type="protein sequence ID" value="EGC41230.1"/>
    <property type="molecule type" value="Genomic_DNA"/>
</dbReference>
<protein>
    <submittedName>
        <fullName evidence="4">C2H2 finger domain-containing protein</fullName>
    </submittedName>
</protein>
<keyword evidence="1" id="KW-0862">Zinc</keyword>
<feature type="compositionally biased region" description="Basic and acidic residues" evidence="2">
    <location>
        <begin position="173"/>
        <end position="184"/>
    </location>
</feature>
<evidence type="ECO:0000313" key="5">
    <source>
        <dbReference type="EMBL" id="QSS52350.1"/>
    </source>
</evidence>
<feature type="region of interest" description="Disordered" evidence="2">
    <location>
        <begin position="1"/>
        <end position="42"/>
    </location>
</feature>
<evidence type="ECO:0000256" key="2">
    <source>
        <dbReference type="SAM" id="MobiDB-lite"/>
    </source>
</evidence>
<dbReference type="OrthoDB" id="2152896at2759"/>
<dbReference type="GO" id="GO:0008270">
    <property type="term" value="F:zinc ion binding"/>
    <property type="evidence" value="ECO:0007669"/>
    <property type="project" value="UniProtKB-KW"/>
</dbReference>
<reference evidence="6" key="1">
    <citation type="submission" date="2008-07" db="EMBL/GenBank/DDBJ databases">
        <title>Annotation of Ajellomyces capsulatus strain H88.</title>
        <authorList>
            <person name="Champion M."/>
            <person name="Cuomo C."/>
            <person name="Ma L.-J."/>
            <person name="Henn M.R."/>
            <person name="Sil A."/>
            <person name="Goldman B."/>
            <person name="Young S.K."/>
            <person name="Kodira C.D."/>
            <person name="Zeng Q."/>
            <person name="Koehrsen M."/>
            <person name="Alvarado L."/>
            <person name="Berlin A."/>
            <person name="Borenstein D."/>
            <person name="Chen Z."/>
            <person name="Engels R."/>
            <person name="Freedman E."/>
            <person name="Gellesch M."/>
            <person name="Goldberg J."/>
            <person name="Griggs A."/>
            <person name="Gujja S."/>
            <person name="Heiman D."/>
            <person name="Hepburn T."/>
            <person name="Howarth C."/>
            <person name="Jen D."/>
            <person name="Larson L."/>
            <person name="Lewis B."/>
            <person name="Mehta T."/>
            <person name="Park D."/>
            <person name="Pearson M."/>
            <person name="Roberts A."/>
            <person name="Saif S."/>
            <person name="Shea T."/>
            <person name="Shenoy N."/>
            <person name="Sisk P."/>
            <person name="Stolte C."/>
            <person name="Sykes S."/>
            <person name="Walk T."/>
            <person name="White J."/>
            <person name="Yandava C."/>
            <person name="Klein B."/>
            <person name="McEwen J.G."/>
            <person name="Puccia R."/>
            <person name="Goldman G.H."/>
            <person name="Felipe M.S."/>
            <person name="Nino-Vega G."/>
            <person name="San-Blas G."/>
            <person name="Taylor J."/>
            <person name="Mendoza L."/>
            <person name="Galagan J."/>
            <person name="Nusbaum C."/>
            <person name="Birren B."/>
        </authorList>
    </citation>
    <scope>NUCLEOTIDE SEQUENCE [LARGE SCALE GENOMIC DNA]</scope>
    <source>
        <strain evidence="6">H88</strain>
    </source>
</reference>
<name>F0U529_AJEC8</name>
<dbReference type="Proteomes" id="UP000008142">
    <property type="component" value="Unassembled WGS sequence"/>
</dbReference>
<dbReference type="PROSITE" id="PS00028">
    <property type="entry name" value="ZINC_FINGER_C2H2_1"/>
    <property type="match status" value="1"/>
</dbReference>
<feature type="compositionally biased region" description="Polar residues" evidence="2">
    <location>
        <begin position="1"/>
        <end position="26"/>
    </location>
</feature>
<dbReference type="STRING" id="544711.F0U529"/>
<feature type="domain" description="C2H2-type" evidence="3">
    <location>
        <begin position="192"/>
        <end position="214"/>
    </location>
</feature>
<sequence length="584" mass="61746">MASFKESLSSTPSRPISHTTPPLRQSNGRHHSHSVSLGAVNINHRVTRRKSMTSAAASSAATAAAVAVAMGESPSSAALSTSSSHLHHHRRALNTRKAVESTSMGASSGFASFLARNAAQDATPARKNSPNSIDENTAVEDVSPLAGGTGAGNNSSSSISNGKPISTKQRSRRASEGSHLIRSEGKRVMNELRCDRCGKGYKHSSCLTKHMWEHDPAWAYTSKLLISKHQQVQLLEAASVLVNMNPDTPASSVDHHQPTGESDRSSTSPTASGISELRDGNSSAETTPPPTGEEGIFAITPAKLSAAQTGVHARPHNRSNSQSHSFRFSTNNFSRSFQSIPSSSFTDSAPTLSPSRSHFRQSSTDTRPSTAETGGLLDDDEAGLAAAIELCHFGTPRSGPVPMSPDIPPVPPLPAKFVGSQSMGVGMGVGAGLATTPNNNSHNHDGINGINGINNSSQNNTHSFDVLANVARHEASSTPTIYNPLNMHPSLSYRVSDVRDVKMDDAQLLDTRRPISGSNGSRVMMKSTKTNNNINKRNADDIVGAAGAELNDEEEDGDDFAHDRGGSVVPMDDDDDGVFGRMEE</sequence>
<evidence type="ECO:0000313" key="4">
    <source>
        <dbReference type="EMBL" id="EGC41230.1"/>
    </source>
</evidence>
<dbReference type="AlphaFoldDB" id="F0U529"/>
<evidence type="ECO:0000313" key="6">
    <source>
        <dbReference type="Proteomes" id="UP000008142"/>
    </source>
</evidence>
<feature type="region of interest" description="Disordered" evidence="2">
    <location>
        <begin position="121"/>
        <end position="184"/>
    </location>
</feature>
<dbReference type="PROSITE" id="PS50157">
    <property type="entry name" value="ZINC_FINGER_C2H2_2"/>
    <property type="match status" value="1"/>
</dbReference>
<feature type="compositionally biased region" description="Polar residues" evidence="2">
    <location>
        <begin position="126"/>
        <end position="135"/>
    </location>
</feature>
<dbReference type="HOGENOM" id="CLU_033337_0_0_1"/>